<evidence type="ECO:0000313" key="4">
    <source>
        <dbReference type="Proteomes" id="UP000178377"/>
    </source>
</evidence>
<protein>
    <recommendedName>
        <fullName evidence="5">Non-canonical purine NTP pyrophosphatase</fullName>
    </recommendedName>
</protein>
<proteinExistence type="inferred from homology"/>
<evidence type="ECO:0000313" key="3">
    <source>
        <dbReference type="EMBL" id="OGE91225.1"/>
    </source>
</evidence>
<dbReference type="PANTHER" id="PTHR11067:SF9">
    <property type="entry name" value="INOSINE TRIPHOSPHATE PYROPHOSPHATASE"/>
    <property type="match status" value="1"/>
</dbReference>
<comment type="similarity">
    <text evidence="1">Belongs to the HAM1 NTPase family.</text>
</comment>
<dbReference type="GO" id="GO:0009143">
    <property type="term" value="P:nucleoside triphosphate catabolic process"/>
    <property type="evidence" value="ECO:0007669"/>
    <property type="project" value="InterPro"/>
</dbReference>
<gene>
    <name evidence="3" type="ORF">A2722_01960</name>
</gene>
<keyword evidence="2" id="KW-0378">Hydrolase</keyword>
<accession>A0A1F5PMS7</accession>
<dbReference type="GO" id="GO:0047429">
    <property type="term" value="F:nucleoside triphosphate diphosphatase activity"/>
    <property type="evidence" value="ECO:0007669"/>
    <property type="project" value="InterPro"/>
</dbReference>
<dbReference type="GO" id="GO:0005829">
    <property type="term" value="C:cytosol"/>
    <property type="evidence" value="ECO:0007669"/>
    <property type="project" value="TreeGrafter"/>
</dbReference>
<dbReference type="Proteomes" id="UP000178377">
    <property type="component" value="Unassembled WGS sequence"/>
</dbReference>
<sequence>MPTTTLLLGTTNPKKIEYYQRFLKDLGLKIVTASDLRIKDPEETGSSIEENARLKAKYYCEQSNITTLADDAGFEIPVLKNFPGTLAHRFTGEEMSDDQVVEEILLKMRGLKGDARKARMKVVLALALNPDKIHLAAGEIVGIVPEKSYEKRMKHFPYRSLLYLPSQKRWFYDLTDQEEEEIGYRAAAIKQLIPHLNREHA</sequence>
<name>A0A1F5PMS7_9BACT</name>
<dbReference type="InterPro" id="IPR002637">
    <property type="entry name" value="RdgB/HAM1"/>
</dbReference>
<evidence type="ECO:0008006" key="5">
    <source>
        <dbReference type="Google" id="ProtNLM"/>
    </source>
</evidence>
<dbReference type="PANTHER" id="PTHR11067">
    <property type="entry name" value="INOSINE TRIPHOSPHATE PYROPHOSPHATASE/HAM1 PROTEIN"/>
    <property type="match status" value="1"/>
</dbReference>
<dbReference type="Gene3D" id="3.90.950.10">
    <property type="match status" value="1"/>
</dbReference>
<reference evidence="3 4" key="1">
    <citation type="journal article" date="2016" name="Nat. Commun.">
        <title>Thousands of microbial genomes shed light on interconnected biogeochemical processes in an aquifer system.</title>
        <authorList>
            <person name="Anantharaman K."/>
            <person name="Brown C.T."/>
            <person name="Hug L.A."/>
            <person name="Sharon I."/>
            <person name="Castelle C.J."/>
            <person name="Probst A.J."/>
            <person name="Thomas B.C."/>
            <person name="Singh A."/>
            <person name="Wilkins M.J."/>
            <person name="Karaoz U."/>
            <person name="Brodie E.L."/>
            <person name="Williams K.H."/>
            <person name="Hubbard S.S."/>
            <person name="Banfield J.F."/>
        </authorList>
    </citation>
    <scope>NUCLEOTIDE SEQUENCE [LARGE SCALE GENOMIC DNA]</scope>
</reference>
<dbReference type="InterPro" id="IPR029001">
    <property type="entry name" value="ITPase-like_fam"/>
</dbReference>
<dbReference type="Pfam" id="PF01725">
    <property type="entry name" value="Ham1p_like"/>
    <property type="match status" value="1"/>
</dbReference>
<dbReference type="SUPFAM" id="SSF52972">
    <property type="entry name" value="ITPase-like"/>
    <property type="match status" value="1"/>
</dbReference>
<comment type="caution">
    <text evidence="3">The sequence shown here is derived from an EMBL/GenBank/DDBJ whole genome shotgun (WGS) entry which is preliminary data.</text>
</comment>
<evidence type="ECO:0000256" key="1">
    <source>
        <dbReference type="ARBA" id="ARBA00008023"/>
    </source>
</evidence>
<dbReference type="EMBL" id="MFEO01000003">
    <property type="protein sequence ID" value="OGE91225.1"/>
    <property type="molecule type" value="Genomic_DNA"/>
</dbReference>
<dbReference type="AlphaFoldDB" id="A0A1F5PMS7"/>
<organism evidence="3 4">
    <name type="scientific">Candidatus Doudnabacteria bacterium RIFCSPHIGHO2_01_FULL_50_11</name>
    <dbReference type="NCBI Taxonomy" id="1817828"/>
    <lineage>
        <taxon>Bacteria</taxon>
        <taxon>Candidatus Doudnaibacteriota</taxon>
    </lineage>
</organism>
<evidence type="ECO:0000256" key="2">
    <source>
        <dbReference type="ARBA" id="ARBA00022801"/>
    </source>
</evidence>
<dbReference type="STRING" id="1817828.A2722_01960"/>